<keyword evidence="2" id="KW-1185">Reference proteome</keyword>
<dbReference type="STRING" id="1220589.CD32_00730"/>
<dbReference type="Pfam" id="PF05610">
    <property type="entry name" value="DUF779"/>
    <property type="match status" value="1"/>
</dbReference>
<gene>
    <name evidence="1" type="ORF">CD32_00730</name>
</gene>
<protein>
    <recommendedName>
        <fullName evidence="3">Acetaldehyde dehydrogenase</fullName>
    </recommendedName>
</protein>
<dbReference type="EMBL" id="JPVP01000032">
    <property type="protein sequence ID" value="KGR89103.1"/>
    <property type="molecule type" value="Genomic_DNA"/>
</dbReference>
<evidence type="ECO:0000313" key="1">
    <source>
        <dbReference type="EMBL" id="KGR89103.1"/>
    </source>
</evidence>
<dbReference type="OrthoDB" id="3725739at2"/>
<evidence type="ECO:0000313" key="2">
    <source>
        <dbReference type="Proteomes" id="UP000030437"/>
    </source>
</evidence>
<dbReference type="AlphaFoldDB" id="A0A0A3J1N8"/>
<sequence length="110" mass="12154">MTEKIIATNEALALIALLREKYGPIVFIQSAGCCDGTAPMCFLEGDFYLGSRDKLIGHIGDVPYYMHESMMPMWEGMQLVLGVSEGRGASFSLETREDKGFTLVAKKIKN</sequence>
<evidence type="ECO:0008006" key="3">
    <source>
        <dbReference type="Google" id="ProtNLM"/>
    </source>
</evidence>
<comment type="caution">
    <text evidence="1">The sequence shown here is derived from an EMBL/GenBank/DDBJ whole genome shotgun (WGS) entry which is preliminary data.</text>
</comment>
<dbReference type="RefSeq" id="WP_036150226.1">
    <property type="nucleotide sequence ID" value="NZ_AVCX01000031.1"/>
</dbReference>
<proteinExistence type="predicted"/>
<reference evidence="1 2" key="1">
    <citation type="submission" date="2014-02" db="EMBL/GenBank/DDBJ databases">
        <title>Draft genome sequence of Lysinibacillus odysseyi NBRC 100172.</title>
        <authorList>
            <person name="Zhang F."/>
            <person name="Wang G."/>
            <person name="Zhang L."/>
        </authorList>
    </citation>
    <scope>NUCLEOTIDE SEQUENCE [LARGE SCALE GENOMIC DNA]</scope>
    <source>
        <strain evidence="1 2">NBRC 100172</strain>
    </source>
</reference>
<dbReference type="eggNOG" id="COG3564">
    <property type="taxonomic scope" value="Bacteria"/>
</dbReference>
<dbReference type="InterPro" id="IPR008497">
    <property type="entry name" value="DUF779"/>
</dbReference>
<accession>A0A0A3J1N8</accession>
<organism evidence="1 2">
    <name type="scientific">Lysinibacillus odysseyi 34hs-1 = NBRC 100172</name>
    <dbReference type="NCBI Taxonomy" id="1220589"/>
    <lineage>
        <taxon>Bacteria</taxon>
        <taxon>Bacillati</taxon>
        <taxon>Bacillota</taxon>
        <taxon>Bacilli</taxon>
        <taxon>Bacillales</taxon>
        <taxon>Bacillaceae</taxon>
        <taxon>Lysinibacillus</taxon>
    </lineage>
</organism>
<name>A0A0A3J1N8_9BACI</name>
<dbReference type="Proteomes" id="UP000030437">
    <property type="component" value="Unassembled WGS sequence"/>
</dbReference>